<feature type="modified residue" description="4-aspartylphosphate" evidence="1">
    <location>
        <position position="55"/>
    </location>
</feature>
<dbReference type="PANTHER" id="PTHR37299">
    <property type="entry name" value="TRANSCRIPTIONAL REGULATOR-RELATED"/>
    <property type="match status" value="1"/>
</dbReference>
<dbReference type="Gene3D" id="2.40.50.1020">
    <property type="entry name" value="LytTr DNA-binding domain"/>
    <property type="match status" value="1"/>
</dbReference>
<dbReference type="GO" id="GO:0000156">
    <property type="term" value="F:phosphorelay response regulator activity"/>
    <property type="evidence" value="ECO:0007669"/>
    <property type="project" value="InterPro"/>
</dbReference>
<dbReference type="RefSeq" id="WP_188416780.1">
    <property type="nucleotide sequence ID" value="NZ_BMDO01000006.1"/>
</dbReference>
<reference evidence="4" key="2">
    <citation type="submission" date="2020-09" db="EMBL/GenBank/DDBJ databases">
        <authorList>
            <person name="Sun Q."/>
            <person name="Sedlacek I."/>
        </authorList>
    </citation>
    <scope>NUCLEOTIDE SEQUENCE</scope>
    <source>
        <strain evidence="4">CCM 8711</strain>
    </source>
</reference>
<gene>
    <name evidence="4" type="ORF">GCM10011425_22660</name>
</gene>
<dbReference type="SUPFAM" id="SSF52172">
    <property type="entry name" value="CheY-like"/>
    <property type="match status" value="1"/>
</dbReference>
<reference evidence="4" key="1">
    <citation type="journal article" date="2014" name="Int. J. Syst. Evol. Microbiol.">
        <title>Complete genome sequence of Corynebacterium casei LMG S-19264T (=DSM 44701T), isolated from a smear-ripened cheese.</title>
        <authorList>
            <consortium name="US DOE Joint Genome Institute (JGI-PGF)"/>
            <person name="Walter F."/>
            <person name="Albersmeier A."/>
            <person name="Kalinowski J."/>
            <person name="Ruckert C."/>
        </authorList>
    </citation>
    <scope>NUCLEOTIDE SEQUENCE</scope>
    <source>
        <strain evidence="4">CCM 8711</strain>
    </source>
</reference>
<keyword evidence="4" id="KW-0238">DNA-binding</keyword>
<comment type="caution">
    <text evidence="4">The sequence shown here is derived from an EMBL/GenBank/DDBJ whole genome shotgun (WGS) entry which is preliminary data.</text>
</comment>
<dbReference type="Proteomes" id="UP000662074">
    <property type="component" value="Unassembled WGS sequence"/>
</dbReference>
<evidence type="ECO:0000313" key="4">
    <source>
        <dbReference type="EMBL" id="GGI51054.1"/>
    </source>
</evidence>
<organism evidence="4 5">
    <name type="scientific">Mucilaginibacter galii</name>
    <dbReference type="NCBI Taxonomy" id="2005073"/>
    <lineage>
        <taxon>Bacteria</taxon>
        <taxon>Pseudomonadati</taxon>
        <taxon>Bacteroidota</taxon>
        <taxon>Sphingobacteriia</taxon>
        <taxon>Sphingobacteriales</taxon>
        <taxon>Sphingobacteriaceae</taxon>
        <taxon>Mucilaginibacter</taxon>
    </lineage>
</organism>
<evidence type="ECO:0000259" key="3">
    <source>
        <dbReference type="PROSITE" id="PS50930"/>
    </source>
</evidence>
<dbReference type="InterPro" id="IPR011006">
    <property type="entry name" value="CheY-like_superfamily"/>
</dbReference>
<feature type="domain" description="Response regulatory" evidence="2">
    <location>
        <begin position="2"/>
        <end position="115"/>
    </location>
</feature>
<dbReference type="PANTHER" id="PTHR37299:SF1">
    <property type="entry name" value="STAGE 0 SPORULATION PROTEIN A HOMOLOG"/>
    <property type="match status" value="1"/>
</dbReference>
<keyword evidence="1" id="KW-0597">Phosphoprotein</keyword>
<dbReference type="InterPro" id="IPR046947">
    <property type="entry name" value="LytR-like"/>
</dbReference>
<dbReference type="AlphaFoldDB" id="A0A917J9D8"/>
<accession>A0A917J9D8</accession>
<dbReference type="PROSITE" id="PS50110">
    <property type="entry name" value="RESPONSE_REGULATORY"/>
    <property type="match status" value="1"/>
</dbReference>
<evidence type="ECO:0000259" key="2">
    <source>
        <dbReference type="PROSITE" id="PS50110"/>
    </source>
</evidence>
<feature type="domain" description="HTH LytTR-type" evidence="3">
    <location>
        <begin position="147"/>
        <end position="219"/>
    </location>
</feature>
<sequence length="255" mass="28828">MNILVIEDELKTARALIKLIETVRPGSRIDGPLQRVSSAVDFLSSHPSPDLIFMDIQLADGLSFEIFEKIKVEAPVIFCTAFDEYALKAFKANGVDYILKPFSEETIKAAFAKLEKIGSALGAHSVPTSLITQLLQANQPKAEKQSFLVFKSGSYKTVPIPDIAYFFIRNEQTTLITFEGEMFGIDQSLEETANQLGDKSFFKLNRQYLIAFKAVKEVEHYFARKLFIKLTVQTEEKLLVGKDKTTAFLQWLEER</sequence>
<dbReference type="Pfam" id="PF00072">
    <property type="entry name" value="Response_reg"/>
    <property type="match status" value="1"/>
</dbReference>
<dbReference type="InterPro" id="IPR007492">
    <property type="entry name" value="LytTR_DNA-bd_dom"/>
</dbReference>
<dbReference type="SMART" id="SM00448">
    <property type="entry name" value="REC"/>
    <property type="match status" value="1"/>
</dbReference>
<evidence type="ECO:0000256" key="1">
    <source>
        <dbReference type="PROSITE-ProRule" id="PRU00169"/>
    </source>
</evidence>
<evidence type="ECO:0000313" key="5">
    <source>
        <dbReference type="Proteomes" id="UP000662074"/>
    </source>
</evidence>
<dbReference type="InterPro" id="IPR001789">
    <property type="entry name" value="Sig_transdc_resp-reg_receiver"/>
</dbReference>
<protein>
    <submittedName>
        <fullName evidence="4">DNA-binding response regulator</fullName>
    </submittedName>
</protein>
<dbReference type="SMART" id="SM00850">
    <property type="entry name" value="LytTR"/>
    <property type="match status" value="1"/>
</dbReference>
<proteinExistence type="predicted"/>
<dbReference type="EMBL" id="BMDO01000006">
    <property type="protein sequence ID" value="GGI51054.1"/>
    <property type="molecule type" value="Genomic_DNA"/>
</dbReference>
<dbReference type="Pfam" id="PF04397">
    <property type="entry name" value="LytTR"/>
    <property type="match status" value="1"/>
</dbReference>
<name>A0A917J9D8_9SPHI</name>
<dbReference type="GO" id="GO:0003677">
    <property type="term" value="F:DNA binding"/>
    <property type="evidence" value="ECO:0007669"/>
    <property type="project" value="UniProtKB-KW"/>
</dbReference>
<keyword evidence="5" id="KW-1185">Reference proteome</keyword>
<dbReference type="Gene3D" id="3.40.50.2300">
    <property type="match status" value="1"/>
</dbReference>
<dbReference type="PROSITE" id="PS50930">
    <property type="entry name" value="HTH_LYTTR"/>
    <property type="match status" value="1"/>
</dbReference>